<keyword evidence="1 4" id="KW-0489">Methyltransferase</keyword>
<keyword evidence="5" id="KW-1185">Reference proteome</keyword>
<protein>
    <submittedName>
        <fullName evidence="4">23S rRNA (Guanosine(2251)-2'-O)-methyltransferase RlmB</fullName>
    </submittedName>
</protein>
<evidence type="ECO:0000313" key="4">
    <source>
        <dbReference type="EMBL" id="PAU93364.1"/>
    </source>
</evidence>
<dbReference type="InterPro" id="IPR029064">
    <property type="entry name" value="Ribosomal_eL30-like_sf"/>
</dbReference>
<dbReference type="InterPro" id="IPR029028">
    <property type="entry name" value="Alpha/beta_knot_MTases"/>
</dbReference>
<dbReference type="Gene3D" id="3.30.1330.30">
    <property type="match status" value="1"/>
</dbReference>
<dbReference type="Pfam" id="PF00588">
    <property type="entry name" value="SpoU_methylase"/>
    <property type="match status" value="1"/>
</dbReference>
<dbReference type="GO" id="GO:0005829">
    <property type="term" value="C:cytosol"/>
    <property type="evidence" value="ECO:0007669"/>
    <property type="project" value="TreeGrafter"/>
</dbReference>
<dbReference type="OrthoDB" id="9794400at2"/>
<dbReference type="NCBIfam" id="TIGR00186">
    <property type="entry name" value="rRNA_methyl_3"/>
    <property type="match status" value="1"/>
</dbReference>
<evidence type="ECO:0000256" key="1">
    <source>
        <dbReference type="ARBA" id="ARBA00022603"/>
    </source>
</evidence>
<dbReference type="CDD" id="cd18103">
    <property type="entry name" value="SpoU-like_RlmB"/>
    <property type="match status" value="1"/>
</dbReference>
<evidence type="ECO:0000256" key="2">
    <source>
        <dbReference type="ARBA" id="ARBA00022679"/>
    </source>
</evidence>
<accession>A0A2A2G8M4</accession>
<dbReference type="GO" id="GO:0032259">
    <property type="term" value="P:methylation"/>
    <property type="evidence" value="ECO:0007669"/>
    <property type="project" value="UniProtKB-KW"/>
</dbReference>
<dbReference type="SMART" id="SM00967">
    <property type="entry name" value="SpoU_sub_bind"/>
    <property type="match status" value="1"/>
</dbReference>
<evidence type="ECO:0000313" key="5">
    <source>
        <dbReference type="Proteomes" id="UP000218831"/>
    </source>
</evidence>
<dbReference type="InterPro" id="IPR004441">
    <property type="entry name" value="rRNA_MeTrfase_TrmH"/>
</dbReference>
<dbReference type="Gene3D" id="3.40.1280.10">
    <property type="match status" value="1"/>
</dbReference>
<dbReference type="InterPro" id="IPR001537">
    <property type="entry name" value="SpoU_MeTrfase"/>
</dbReference>
<dbReference type="SUPFAM" id="SSF55315">
    <property type="entry name" value="L30e-like"/>
    <property type="match status" value="1"/>
</dbReference>
<proteinExistence type="predicted"/>
<evidence type="ECO:0000259" key="3">
    <source>
        <dbReference type="SMART" id="SM00967"/>
    </source>
</evidence>
<dbReference type="Pfam" id="PF08032">
    <property type="entry name" value="SpoU_sub_bind"/>
    <property type="match status" value="1"/>
</dbReference>
<dbReference type="PANTHER" id="PTHR46429:SF1">
    <property type="entry name" value="23S RRNA (GUANOSINE-2'-O-)-METHYLTRANSFERASE RLMB"/>
    <property type="match status" value="1"/>
</dbReference>
<dbReference type="GO" id="GO:0003723">
    <property type="term" value="F:RNA binding"/>
    <property type="evidence" value="ECO:0007669"/>
    <property type="project" value="InterPro"/>
</dbReference>
<dbReference type="AlphaFoldDB" id="A0A2A2G8M4"/>
<gene>
    <name evidence="4" type="ORF">CK503_11540</name>
</gene>
<dbReference type="InterPro" id="IPR013123">
    <property type="entry name" value="SpoU_subst-bd"/>
</dbReference>
<dbReference type="Proteomes" id="UP000218831">
    <property type="component" value="Unassembled WGS sequence"/>
</dbReference>
<comment type="caution">
    <text evidence="4">The sequence shown here is derived from an EMBL/GenBank/DDBJ whole genome shotgun (WGS) entry which is preliminary data.</text>
</comment>
<dbReference type="InterPro" id="IPR029026">
    <property type="entry name" value="tRNA_m1G_MTases_N"/>
</dbReference>
<organism evidence="4 5">
    <name type="scientific">Fodinibius salipaludis</name>
    <dbReference type="NCBI Taxonomy" id="2032627"/>
    <lineage>
        <taxon>Bacteria</taxon>
        <taxon>Pseudomonadati</taxon>
        <taxon>Balneolota</taxon>
        <taxon>Balneolia</taxon>
        <taxon>Balneolales</taxon>
        <taxon>Balneolaceae</taxon>
        <taxon>Fodinibius</taxon>
    </lineage>
</organism>
<dbReference type="PANTHER" id="PTHR46429">
    <property type="entry name" value="23S RRNA (GUANOSINE-2'-O-)-METHYLTRANSFERASE RLMB"/>
    <property type="match status" value="1"/>
</dbReference>
<dbReference type="SUPFAM" id="SSF75217">
    <property type="entry name" value="alpha/beta knot"/>
    <property type="match status" value="1"/>
</dbReference>
<reference evidence="4 5" key="1">
    <citation type="submission" date="2017-08" db="EMBL/GenBank/DDBJ databases">
        <title>Aliifodinibius alkalisoli sp. nov., isolated from saline alkaline soil.</title>
        <authorList>
            <person name="Liu D."/>
            <person name="Zhang G."/>
        </authorList>
    </citation>
    <scope>NUCLEOTIDE SEQUENCE [LARGE SCALE GENOMIC DNA]</scope>
    <source>
        <strain evidence="4 5">WN023</strain>
    </source>
</reference>
<sequence>MSENDTNIYVYGRNSIREALANEAERMQKIFVRDSLHDSQLSEIFKLASQHRIPISHVPGSKLYDLVGSVNDQGVVALMSQISYRDFGSWLDTVDTSDYPAVLLLDEIEDPGNLGAMLRTAAAAGISAVLVPKHRQAPINATVHKTSAGTAGRIPIVRAGNLNQSIMKLKDEGFWIGGLDMDGDQGLWDLEVDRPLAFVVGNEGSGISQKTLEHCDYKFRIPMENNVESLNASVSTALLCYEWKRKVQS</sequence>
<dbReference type="RefSeq" id="WP_095606975.1">
    <property type="nucleotide sequence ID" value="NZ_NSKE01000008.1"/>
</dbReference>
<dbReference type="EMBL" id="NSKE01000008">
    <property type="protein sequence ID" value="PAU93364.1"/>
    <property type="molecule type" value="Genomic_DNA"/>
</dbReference>
<dbReference type="GO" id="GO:0008173">
    <property type="term" value="F:RNA methyltransferase activity"/>
    <property type="evidence" value="ECO:0007669"/>
    <property type="project" value="InterPro"/>
</dbReference>
<name>A0A2A2G8M4_9BACT</name>
<keyword evidence="2 4" id="KW-0808">Transferase</keyword>
<feature type="domain" description="RNA 2-O ribose methyltransferase substrate binding" evidence="3">
    <location>
        <begin position="9"/>
        <end position="85"/>
    </location>
</feature>
<dbReference type="GO" id="GO:0006396">
    <property type="term" value="P:RNA processing"/>
    <property type="evidence" value="ECO:0007669"/>
    <property type="project" value="InterPro"/>
</dbReference>